<dbReference type="InterPro" id="IPR011940">
    <property type="entry name" value="Dmc1"/>
</dbReference>
<dbReference type="GO" id="GO:0042148">
    <property type="term" value="P:DNA strand invasion"/>
    <property type="evidence" value="ECO:0007669"/>
    <property type="project" value="TreeGrafter"/>
</dbReference>
<dbReference type="GO" id="GO:0000150">
    <property type="term" value="F:DNA strand exchange activity"/>
    <property type="evidence" value="ECO:0007669"/>
    <property type="project" value="InterPro"/>
</dbReference>
<evidence type="ECO:0000259" key="8">
    <source>
        <dbReference type="PROSITE" id="PS50162"/>
    </source>
</evidence>
<keyword evidence="11" id="KW-1185">Reference proteome</keyword>
<dbReference type="CDD" id="cd19513">
    <property type="entry name" value="Rad51"/>
    <property type="match status" value="1"/>
</dbReference>
<keyword evidence="4 6" id="KW-0067">ATP-binding</keyword>
<evidence type="ECO:0000256" key="5">
    <source>
        <dbReference type="ARBA" id="ARBA00023242"/>
    </source>
</evidence>
<gene>
    <name evidence="10" type="ORF">JG688_00005222</name>
</gene>
<dbReference type="NCBIfam" id="TIGR02236">
    <property type="entry name" value="recomb_radA"/>
    <property type="match status" value="1"/>
</dbReference>
<accession>A0A8J5M8R6</accession>
<evidence type="ECO:0000259" key="9">
    <source>
        <dbReference type="PROSITE" id="PS50163"/>
    </source>
</evidence>
<comment type="caution">
    <text evidence="10">The sequence shown here is derived from an EMBL/GenBank/DDBJ whole genome shotgun (WGS) entry which is preliminary data.</text>
</comment>
<evidence type="ECO:0000256" key="1">
    <source>
        <dbReference type="ARBA" id="ARBA00004123"/>
    </source>
</evidence>
<keyword evidence="7" id="KW-0227">DNA damage</keyword>
<comment type="function">
    <text evidence="7">Binds to single and double-stranded DNA and exhibits DNA-dependent ATPase activity. Underwinds duplex DNA.</text>
</comment>
<keyword evidence="3 6" id="KW-0547">Nucleotide-binding</keyword>
<dbReference type="SMART" id="SM00382">
    <property type="entry name" value="AAA"/>
    <property type="match status" value="1"/>
</dbReference>
<feature type="domain" description="RecA family profile 1" evidence="8">
    <location>
        <begin position="98"/>
        <end position="269"/>
    </location>
</feature>
<dbReference type="InterPro" id="IPR016467">
    <property type="entry name" value="DNA_recomb/repair_RecA-like"/>
</dbReference>
<dbReference type="Proteomes" id="UP000709295">
    <property type="component" value="Unassembled WGS sequence"/>
</dbReference>
<proteinExistence type="inferred from homology"/>
<dbReference type="InterPro" id="IPR011938">
    <property type="entry name" value="DNA_recomb/repair_RadA"/>
</dbReference>
<evidence type="ECO:0000313" key="10">
    <source>
        <dbReference type="EMBL" id="KAG6969650.1"/>
    </source>
</evidence>
<dbReference type="PANTHER" id="PTHR22942:SF39">
    <property type="entry name" value="DNA REPAIR PROTEIN RAD51 HOMOLOG 1"/>
    <property type="match status" value="1"/>
</dbReference>
<dbReference type="InterPro" id="IPR013632">
    <property type="entry name" value="Rad51_C"/>
</dbReference>
<dbReference type="GO" id="GO:0003697">
    <property type="term" value="F:single-stranded DNA binding"/>
    <property type="evidence" value="ECO:0007669"/>
    <property type="project" value="InterPro"/>
</dbReference>
<dbReference type="GO" id="GO:0006312">
    <property type="term" value="P:mitotic recombination"/>
    <property type="evidence" value="ECO:0007669"/>
    <property type="project" value="TreeGrafter"/>
</dbReference>
<organism evidence="10 11">
    <name type="scientific">Phytophthora aleatoria</name>
    <dbReference type="NCBI Taxonomy" id="2496075"/>
    <lineage>
        <taxon>Eukaryota</taxon>
        <taxon>Sar</taxon>
        <taxon>Stramenopiles</taxon>
        <taxon>Oomycota</taxon>
        <taxon>Peronosporomycetes</taxon>
        <taxon>Peronosporales</taxon>
        <taxon>Peronosporaceae</taxon>
        <taxon>Phytophthora</taxon>
    </lineage>
</organism>
<evidence type="ECO:0000256" key="2">
    <source>
        <dbReference type="ARBA" id="ARBA00007095"/>
    </source>
</evidence>
<dbReference type="PROSITE" id="PS50162">
    <property type="entry name" value="RECA_2"/>
    <property type="match status" value="1"/>
</dbReference>
<dbReference type="GO" id="GO:0003690">
    <property type="term" value="F:double-stranded DNA binding"/>
    <property type="evidence" value="ECO:0007669"/>
    <property type="project" value="InterPro"/>
</dbReference>
<dbReference type="FunFam" id="3.40.50.300:FF:000092">
    <property type="entry name" value="DNA repair protein Rad51 homolog"/>
    <property type="match status" value="1"/>
</dbReference>
<dbReference type="EMBL" id="JAENGY010000203">
    <property type="protein sequence ID" value="KAG6969650.1"/>
    <property type="molecule type" value="Genomic_DNA"/>
</dbReference>
<comment type="similarity">
    <text evidence="2 7">Belongs to the RecA family. RAD51 subfamily.</text>
</comment>
<dbReference type="GO" id="GO:0000730">
    <property type="term" value="P:DNA recombinase assembly"/>
    <property type="evidence" value="ECO:0007669"/>
    <property type="project" value="TreeGrafter"/>
</dbReference>
<protein>
    <recommendedName>
        <fullName evidence="7">DNA repair protein RAD51 homolog</fullName>
    </recommendedName>
</protein>
<evidence type="ECO:0000256" key="6">
    <source>
        <dbReference type="RuleBase" id="RU003422"/>
    </source>
</evidence>
<dbReference type="InterPro" id="IPR003593">
    <property type="entry name" value="AAA+_ATPase"/>
</dbReference>
<dbReference type="GO" id="GO:0003684">
    <property type="term" value="F:damaged DNA binding"/>
    <property type="evidence" value="ECO:0007669"/>
    <property type="project" value="InterPro"/>
</dbReference>
<dbReference type="PROSITE" id="PS50163">
    <property type="entry name" value="RECA_3"/>
    <property type="match status" value="1"/>
</dbReference>
<dbReference type="NCBIfam" id="TIGR02239">
    <property type="entry name" value="recomb_RAD51"/>
    <property type="match status" value="1"/>
</dbReference>
<dbReference type="Pfam" id="PF08423">
    <property type="entry name" value="Rad51"/>
    <property type="match status" value="1"/>
</dbReference>
<evidence type="ECO:0000256" key="4">
    <source>
        <dbReference type="ARBA" id="ARBA00022840"/>
    </source>
</evidence>
<dbReference type="GO" id="GO:0007131">
    <property type="term" value="P:reciprocal meiotic recombination"/>
    <property type="evidence" value="ECO:0007669"/>
    <property type="project" value="InterPro"/>
</dbReference>
<sequence length="338" mass="36882">MNGQYQEEEMDMGVEEHEMQGPRLVNILEQAGINATDVNKLKEAGMHTVDAVAMATKKQLVGIKGISEVKAEKMLKAAREMVNVGFTTAADVLESRKDLITLSTGSNAVDELLKGGIETGSITEMFGEFRTGKTQLCHQLCVTCQLPVDRGGGEGKALYIDTEGTFRPQRLQAIAERYGLDGDSVLDNVAFARAYNSEHQMQLLIQASAMMAESRFALVIVDSATALFRTDYSGRGELAARQQELAKFLRALTRMADEFGVAVVITNQMTANPDSGMFAKDPLQPIGGNIMAHASCTRLRLKKGRGENRVMKVVDSPILPESEAIYSITEQGIQDELN</sequence>
<evidence type="ECO:0000313" key="11">
    <source>
        <dbReference type="Proteomes" id="UP000709295"/>
    </source>
</evidence>
<keyword evidence="5 7" id="KW-0539">Nucleus</keyword>
<comment type="subcellular location">
    <subcellularLocation>
        <location evidence="1 7">Nucleus</location>
    </subcellularLocation>
</comment>
<dbReference type="InterPro" id="IPR020587">
    <property type="entry name" value="RecA_monomer-monomer_interface"/>
</dbReference>
<keyword evidence="7" id="KW-0234">DNA repair</keyword>
<dbReference type="GO" id="GO:0005524">
    <property type="term" value="F:ATP binding"/>
    <property type="evidence" value="ECO:0007669"/>
    <property type="project" value="UniProtKB-KW"/>
</dbReference>
<dbReference type="GO" id="GO:0000794">
    <property type="term" value="C:condensed nuclear chromosome"/>
    <property type="evidence" value="ECO:0007669"/>
    <property type="project" value="TreeGrafter"/>
</dbReference>
<keyword evidence="7" id="KW-0238">DNA-binding</keyword>
<dbReference type="NCBIfam" id="NF003301">
    <property type="entry name" value="PRK04301.1"/>
    <property type="match status" value="1"/>
</dbReference>
<dbReference type="FunFam" id="1.10.150.20:FF:000008">
    <property type="entry name" value="DNA repair protein RAD51 homolog"/>
    <property type="match status" value="1"/>
</dbReference>
<name>A0A8J5M8R6_9STRA</name>
<dbReference type="GO" id="GO:0070192">
    <property type="term" value="P:chromosome organization involved in meiotic cell cycle"/>
    <property type="evidence" value="ECO:0007669"/>
    <property type="project" value="TreeGrafter"/>
</dbReference>
<dbReference type="PIRSF" id="PIRSF005856">
    <property type="entry name" value="Rad51"/>
    <property type="match status" value="1"/>
</dbReference>
<dbReference type="InterPro" id="IPR011941">
    <property type="entry name" value="DNA_recomb/repair_Rad51"/>
</dbReference>
<dbReference type="GO" id="GO:0140664">
    <property type="term" value="F:ATP-dependent DNA damage sensor activity"/>
    <property type="evidence" value="ECO:0007669"/>
    <property type="project" value="InterPro"/>
</dbReference>
<dbReference type="PANTHER" id="PTHR22942">
    <property type="entry name" value="RECA/RAD51/RADA DNA STRAND-PAIRING FAMILY MEMBER"/>
    <property type="match status" value="1"/>
</dbReference>
<dbReference type="GO" id="GO:1990426">
    <property type="term" value="P:mitotic recombination-dependent replication fork processing"/>
    <property type="evidence" value="ECO:0007669"/>
    <property type="project" value="InterPro"/>
</dbReference>
<evidence type="ECO:0000256" key="7">
    <source>
        <dbReference type="RuleBase" id="RU364139"/>
    </source>
</evidence>
<feature type="domain" description="RecA family profile 2" evidence="9">
    <location>
        <begin position="275"/>
        <end position="338"/>
    </location>
</feature>
<dbReference type="InterPro" id="IPR020588">
    <property type="entry name" value="RecA_ATP-bd"/>
</dbReference>
<dbReference type="Pfam" id="PF14520">
    <property type="entry name" value="HHH_5"/>
    <property type="match status" value="1"/>
</dbReference>
<evidence type="ECO:0000256" key="3">
    <source>
        <dbReference type="ARBA" id="ARBA00022741"/>
    </source>
</evidence>
<keyword evidence="7" id="KW-0233">DNA recombination</keyword>
<reference evidence="10" key="1">
    <citation type="submission" date="2021-01" db="EMBL/GenBank/DDBJ databases">
        <title>Phytophthora aleatoria, a newly-described species from Pinus radiata is distinct from Phytophthora cactorum isolates based on comparative genomics.</title>
        <authorList>
            <person name="Mcdougal R."/>
            <person name="Panda P."/>
            <person name="Williams N."/>
            <person name="Studholme D.J."/>
        </authorList>
    </citation>
    <scope>NUCLEOTIDE SEQUENCE</scope>
    <source>
        <strain evidence="10">NZFS 4037</strain>
    </source>
</reference>
<dbReference type="AlphaFoldDB" id="A0A8J5M8R6"/>
<dbReference type="NCBIfam" id="TIGR02238">
    <property type="entry name" value="recomb_DMC1"/>
    <property type="match status" value="1"/>
</dbReference>